<comment type="caution">
    <text evidence="2">The sequence shown here is derived from an EMBL/GenBank/DDBJ whole genome shotgun (WGS) entry which is preliminary data.</text>
</comment>
<organism evidence="2 3">
    <name type="scientific">Actinoplanes digitatis</name>
    <dbReference type="NCBI Taxonomy" id="1868"/>
    <lineage>
        <taxon>Bacteria</taxon>
        <taxon>Bacillati</taxon>
        <taxon>Actinomycetota</taxon>
        <taxon>Actinomycetes</taxon>
        <taxon>Micromonosporales</taxon>
        <taxon>Micromonosporaceae</taxon>
        <taxon>Actinoplanes</taxon>
    </lineage>
</organism>
<evidence type="ECO:0000313" key="3">
    <source>
        <dbReference type="Proteomes" id="UP000578112"/>
    </source>
</evidence>
<dbReference type="InterPro" id="IPR009061">
    <property type="entry name" value="DNA-bd_dom_put_sf"/>
</dbReference>
<proteinExistence type="predicted"/>
<evidence type="ECO:0000259" key="1">
    <source>
        <dbReference type="Pfam" id="PF12728"/>
    </source>
</evidence>
<protein>
    <submittedName>
        <fullName evidence="2">Putative DNA-binding transcriptional regulator AlpA</fullName>
    </submittedName>
</protein>
<dbReference type="EMBL" id="JACHNH010000001">
    <property type="protein sequence ID" value="MBB4761393.1"/>
    <property type="molecule type" value="Genomic_DNA"/>
</dbReference>
<dbReference type="InterPro" id="IPR041657">
    <property type="entry name" value="HTH_17"/>
</dbReference>
<accession>A0A7W7MNT6</accession>
<dbReference type="Pfam" id="PF12728">
    <property type="entry name" value="HTH_17"/>
    <property type="match status" value="1"/>
</dbReference>
<dbReference type="GO" id="GO:0003677">
    <property type="term" value="F:DNA binding"/>
    <property type="evidence" value="ECO:0007669"/>
    <property type="project" value="UniProtKB-KW"/>
</dbReference>
<dbReference type="SUPFAM" id="SSF46955">
    <property type="entry name" value="Putative DNA-binding domain"/>
    <property type="match status" value="1"/>
</dbReference>
<dbReference type="Gene3D" id="1.10.10.10">
    <property type="entry name" value="Winged helix-like DNA-binding domain superfamily/Winged helix DNA-binding domain"/>
    <property type="match status" value="1"/>
</dbReference>
<dbReference type="RefSeq" id="WP_184991773.1">
    <property type="nucleotide sequence ID" value="NZ_BOMK01000030.1"/>
</dbReference>
<feature type="domain" description="Helix-turn-helix" evidence="1">
    <location>
        <begin position="22"/>
        <end position="75"/>
    </location>
</feature>
<gene>
    <name evidence="2" type="ORF">BJ971_001949</name>
</gene>
<dbReference type="Proteomes" id="UP000578112">
    <property type="component" value="Unassembled WGS sequence"/>
</dbReference>
<reference evidence="2 3" key="1">
    <citation type="submission" date="2020-08" db="EMBL/GenBank/DDBJ databases">
        <title>Sequencing the genomes of 1000 actinobacteria strains.</title>
        <authorList>
            <person name="Klenk H.-P."/>
        </authorList>
    </citation>
    <scope>NUCLEOTIDE SEQUENCE [LARGE SCALE GENOMIC DNA]</scope>
    <source>
        <strain evidence="2 3">DSM 43149</strain>
    </source>
</reference>
<dbReference type="AlphaFoldDB" id="A0A7W7MNT6"/>
<dbReference type="InterPro" id="IPR036388">
    <property type="entry name" value="WH-like_DNA-bd_sf"/>
</dbReference>
<keyword evidence="2" id="KW-0238">DNA-binding</keyword>
<sequence>MRLRLFTTAETPDQADTDDDLITTEELAKMLRVDPSTVRRWRTARPIQGPPFIPLSERVIMYDREDVRIWIAGRRVNPEAA</sequence>
<evidence type="ECO:0000313" key="2">
    <source>
        <dbReference type="EMBL" id="MBB4761393.1"/>
    </source>
</evidence>
<name>A0A7W7MNT6_9ACTN</name>
<keyword evidence="3" id="KW-1185">Reference proteome</keyword>